<evidence type="ECO:0000313" key="2">
    <source>
        <dbReference type="Proteomes" id="UP001417504"/>
    </source>
</evidence>
<reference evidence="1 2" key="1">
    <citation type="submission" date="2024-01" db="EMBL/GenBank/DDBJ databases">
        <title>Genome assemblies of Stephania.</title>
        <authorList>
            <person name="Yang L."/>
        </authorList>
    </citation>
    <scope>NUCLEOTIDE SEQUENCE [LARGE SCALE GENOMIC DNA]</scope>
    <source>
        <strain evidence="1">QJT</strain>
        <tissue evidence="1">Leaf</tissue>
    </source>
</reference>
<dbReference type="AlphaFoldDB" id="A0AAP0JRR1"/>
<accession>A0AAP0JRR1</accession>
<protein>
    <submittedName>
        <fullName evidence="1">Uncharacterized protein</fullName>
    </submittedName>
</protein>
<keyword evidence="2" id="KW-1185">Reference proteome</keyword>
<comment type="caution">
    <text evidence="1">The sequence shown here is derived from an EMBL/GenBank/DDBJ whole genome shotgun (WGS) entry which is preliminary data.</text>
</comment>
<dbReference type="Proteomes" id="UP001417504">
    <property type="component" value="Unassembled WGS sequence"/>
</dbReference>
<sequence length="74" mass="8425">MRDATFSQASENAKSKKNTVVEVKEVESKELISHARCYIQPSSKKLKGEAAKKELYSLEFCFVEAMQQNAFILH</sequence>
<gene>
    <name evidence="1" type="ORF">Sjap_008356</name>
</gene>
<dbReference type="EMBL" id="JBBNAE010000003">
    <property type="protein sequence ID" value="KAK9137762.1"/>
    <property type="molecule type" value="Genomic_DNA"/>
</dbReference>
<name>A0AAP0JRR1_9MAGN</name>
<organism evidence="1 2">
    <name type="scientific">Stephania japonica</name>
    <dbReference type="NCBI Taxonomy" id="461633"/>
    <lineage>
        <taxon>Eukaryota</taxon>
        <taxon>Viridiplantae</taxon>
        <taxon>Streptophyta</taxon>
        <taxon>Embryophyta</taxon>
        <taxon>Tracheophyta</taxon>
        <taxon>Spermatophyta</taxon>
        <taxon>Magnoliopsida</taxon>
        <taxon>Ranunculales</taxon>
        <taxon>Menispermaceae</taxon>
        <taxon>Menispermoideae</taxon>
        <taxon>Cissampelideae</taxon>
        <taxon>Stephania</taxon>
    </lineage>
</organism>
<evidence type="ECO:0000313" key="1">
    <source>
        <dbReference type="EMBL" id="KAK9137762.1"/>
    </source>
</evidence>
<proteinExistence type="predicted"/>